<dbReference type="OrthoDB" id="9795355at2"/>
<dbReference type="InterPro" id="IPR011013">
    <property type="entry name" value="Gal_mutarotase_sf_dom"/>
</dbReference>
<dbReference type="GO" id="GO:0030246">
    <property type="term" value="F:carbohydrate binding"/>
    <property type="evidence" value="ECO:0007669"/>
    <property type="project" value="InterPro"/>
</dbReference>
<sequence>MSLTLTNDVASVTINEFGAELTSFYHKLNNLEYIWSGDAKYWGRHAPVLFPIVGRLKDNTYYLDDQSYNMSQHGFARDLPFEITYQSATKATFTLYSSEKTKEKYPYNFKLSIHYQLIENNLKITYEINNPNPIPLPFAIGAHPAFKVPLKADEERSDYYLSLSPTKARTFLPLKNGLLDLENKSLHNAKKIHLNPETFKNDALIFDLQADETNICLKSRNHPYGVSLTTTDARFIGLWSNYPNSGQFVCIEPWWGITDTVNTTQQLSDKYGINILAPFDTFTTMYTISIY</sequence>
<protein>
    <submittedName>
        <fullName evidence="1">Aldose epimerase</fullName>
    </submittedName>
</protein>
<dbReference type="GO" id="GO:0005975">
    <property type="term" value="P:carbohydrate metabolic process"/>
    <property type="evidence" value="ECO:0007669"/>
    <property type="project" value="InterPro"/>
</dbReference>
<dbReference type="PANTHER" id="PTHR11122:SF13">
    <property type="entry name" value="GLUCOSE-6-PHOSPHATE 1-EPIMERASE"/>
    <property type="match status" value="1"/>
</dbReference>
<evidence type="ECO:0000313" key="2">
    <source>
        <dbReference type="Proteomes" id="UP000051500"/>
    </source>
</evidence>
<dbReference type="eggNOG" id="COG2017">
    <property type="taxonomic scope" value="Bacteria"/>
</dbReference>
<name>A0A0R2KPW0_9LACO</name>
<dbReference type="InterPro" id="IPR014718">
    <property type="entry name" value="GH-type_carb-bd"/>
</dbReference>
<comment type="caution">
    <text evidence="1">The sequence shown here is derived from an EMBL/GenBank/DDBJ whole genome shotgun (WGS) entry which is preliminary data.</text>
</comment>
<dbReference type="AlphaFoldDB" id="A0A0R2KPW0"/>
<dbReference type="PANTHER" id="PTHR11122">
    <property type="entry name" value="APOSPORY-ASSOCIATED PROTEIN C-RELATED"/>
    <property type="match status" value="1"/>
</dbReference>
<dbReference type="RefSeq" id="WP_027107342.1">
    <property type="nucleotide sequence ID" value="NZ_JQBZ01000025.1"/>
</dbReference>
<dbReference type="PATRIC" id="fig|1122146.4.peg.944"/>
<dbReference type="Proteomes" id="UP000051500">
    <property type="component" value="Unassembled WGS sequence"/>
</dbReference>
<evidence type="ECO:0000313" key="1">
    <source>
        <dbReference type="EMBL" id="KRN88940.1"/>
    </source>
</evidence>
<dbReference type="STRING" id="1122146.IV53_GL000910"/>
<dbReference type="EMBL" id="JQBZ01000025">
    <property type="protein sequence ID" value="KRN88940.1"/>
    <property type="molecule type" value="Genomic_DNA"/>
</dbReference>
<gene>
    <name evidence="1" type="ORF">IV53_GL000910</name>
</gene>
<dbReference type="InterPro" id="IPR008183">
    <property type="entry name" value="Aldose_1/G6P_1-epimerase"/>
</dbReference>
<reference evidence="1 2" key="1">
    <citation type="journal article" date="2015" name="Genome Announc.">
        <title>Expanding the biotechnology potential of lactobacilli through comparative genomics of 213 strains and associated genera.</title>
        <authorList>
            <person name="Sun Z."/>
            <person name="Harris H.M."/>
            <person name="McCann A."/>
            <person name="Guo C."/>
            <person name="Argimon S."/>
            <person name="Zhang W."/>
            <person name="Yang X."/>
            <person name="Jeffery I.B."/>
            <person name="Cooney J.C."/>
            <person name="Kagawa T.F."/>
            <person name="Liu W."/>
            <person name="Song Y."/>
            <person name="Salvetti E."/>
            <person name="Wrobel A."/>
            <person name="Rasinkangas P."/>
            <person name="Parkhill J."/>
            <person name="Rea M.C."/>
            <person name="O'Sullivan O."/>
            <person name="Ritari J."/>
            <person name="Douillard F.P."/>
            <person name="Paul Ross R."/>
            <person name="Yang R."/>
            <person name="Briner A.E."/>
            <person name="Felis G.E."/>
            <person name="de Vos W.M."/>
            <person name="Barrangou R."/>
            <person name="Klaenhammer T.R."/>
            <person name="Caufield P.W."/>
            <person name="Cui Y."/>
            <person name="Zhang H."/>
            <person name="O'Toole P.W."/>
        </authorList>
    </citation>
    <scope>NUCLEOTIDE SEQUENCE [LARGE SCALE GENOMIC DNA]</scope>
    <source>
        <strain evidence="1 2">DSM 22408</strain>
    </source>
</reference>
<dbReference type="Gene3D" id="2.70.98.10">
    <property type="match status" value="1"/>
</dbReference>
<accession>A0A0R2KPW0</accession>
<dbReference type="InterPro" id="IPR037481">
    <property type="entry name" value="LacX"/>
</dbReference>
<dbReference type="CDD" id="cd09024">
    <property type="entry name" value="Aldose_epim_lacX"/>
    <property type="match status" value="1"/>
</dbReference>
<dbReference type="SUPFAM" id="SSF74650">
    <property type="entry name" value="Galactose mutarotase-like"/>
    <property type="match status" value="1"/>
</dbReference>
<proteinExistence type="predicted"/>
<dbReference type="Pfam" id="PF01263">
    <property type="entry name" value="Aldose_epim"/>
    <property type="match status" value="1"/>
</dbReference>
<organism evidence="1 2">
    <name type="scientific">Ligilactobacillus ceti DSM 22408</name>
    <dbReference type="NCBI Taxonomy" id="1122146"/>
    <lineage>
        <taxon>Bacteria</taxon>
        <taxon>Bacillati</taxon>
        <taxon>Bacillota</taxon>
        <taxon>Bacilli</taxon>
        <taxon>Lactobacillales</taxon>
        <taxon>Lactobacillaceae</taxon>
        <taxon>Ligilactobacillus</taxon>
    </lineage>
</organism>
<dbReference type="GO" id="GO:0016853">
    <property type="term" value="F:isomerase activity"/>
    <property type="evidence" value="ECO:0007669"/>
    <property type="project" value="InterPro"/>
</dbReference>
<keyword evidence="2" id="KW-1185">Reference proteome</keyword>